<dbReference type="GO" id="GO:0008312">
    <property type="term" value="F:7S RNA binding"/>
    <property type="evidence" value="ECO:0007669"/>
    <property type="project" value="InterPro"/>
</dbReference>
<dbReference type="Gramene" id="Pp3c12_10480V3.2">
    <property type="protein sequence ID" value="PAC:32972849.CDS.1"/>
    <property type="gene ID" value="Pp3c12_10480"/>
</dbReference>
<dbReference type="AlphaFoldDB" id="A0A2K1JQ97"/>
<dbReference type="EnsemblPlants" id="Pp3c12_10480V3.2">
    <property type="protein sequence ID" value="PAC:32972849.CDS.1"/>
    <property type="gene ID" value="Pp3c12_10480"/>
</dbReference>
<dbReference type="InParanoid" id="A0A2K1JQ97"/>
<reference evidence="1 3" key="2">
    <citation type="journal article" date="2018" name="Plant J.">
        <title>The Physcomitrella patens chromosome-scale assembly reveals moss genome structure and evolution.</title>
        <authorList>
            <person name="Lang D."/>
            <person name="Ullrich K.K."/>
            <person name="Murat F."/>
            <person name="Fuchs J."/>
            <person name="Jenkins J."/>
            <person name="Haas F.B."/>
            <person name="Piednoel M."/>
            <person name="Gundlach H."/>
            <person name="Van Bel M."/>
            <person name="Meyberg R."/>
            <person name="Vives C."/>
            <person name="Morata J."/>
            <person name="Symeonidi A."/>
            <person name="Hiss M."/>
            <person name="Muchero W."/>
            <person name="Kamisugi Y."/>
            <person name="Saleh O."/>
            <person name="Blanc G."/>
            <person name="Decker E.L."/>
            <person name="van Gessel N."/>
            <person name="Grimwood J."/>
            <person name="Hayes R.D."/>
            <person name="Graham S.W."/>
            <person name="Gunter L.E."/>
            <person name="McDaniel S.F."/>
            <person name="Hoernstein S.N.W."/>
            <person name="Larsson A."/>
            <person name="Li F.W."/>
            <person name="Perroud P.F."/>
            <person name="Phillips J."/>
            <person name="Ranjan P."/>
            <person name="Rokshar D.S."/>
            <person name="Rothfels C.J."/>
            <person name="Schneider L."/>
            <person name="Shu S."/>
            <person name="Stevenson D.W."/>
            <person name="Thummler F."/>
            <person name="Tillich M."/>
            <person name="Villarreal Aguilar J.C."/>
            <person name="Widiez T."/>
            <person name="Wong G.K."/>
            <person name="Wymore A."/>
            <person name="Zhang Y."/>
            <person name="Zimmer A.D."/>
            <person name="Quatrano R.S."/>
            <person name="Mayer K.F.X."/>
            <person name="Goodstein D."/>
            <person name="Casacuberta J.M."/>
            <person name="Vandepoele K."/>
            <person name="Reski R."/>
            <person name="Cuming A.C."/>
            <person name="Tuskan G.A."/>
            <person name="Maumus F."/>
            <person name="Salse J."/>
            <person name="Schmutz J."/>
            <person name="Rensing S.A."/>
        </authorList>
    </citation>
    <scope>NUCLEOTIDE SEQUENCE [LARGE SCALE GENOMIC DNA]</scope>
    <source>
        <strain evidence="2 3">cv. Gransden 2004</strain>
    </source>
</reference>
<evidence type="ECO:0000313" key="3">
    <source>
        <dbReference type="Proteomes" id="UP000006727"/>
    </source>
</evidence>
<dbReference type="GO" id="GO:0048500">
    <property type="term" value="C:signal recognition particle"/>
    <property type="evidence" value="ECO:0007669"/>
    <property type="project" value="InterPro"/>
</dbReference>
<gene>
    <name evidence="1" type="ORF">PHYPA_016083</name>
</gene>
<dbReference type="Gramene" id="Pp3c12_10480V3.1">
    <property type="protein sequence ID" value="PAC:32972848.CDS.1"/>
    <property type="gene ID" value="Pp3c12_10480"/>
</dbReference>
<dbReference type="InterPro" id="IPR009018">
    <property type="entry name" value="Signal_recog_particle_SRP9/14"/>
</dbReference>
<dbReference type="PaxDb" id="3218-PP1S450_30V6.1"/>
<reference evidence="2" key="3">
    <citation type="submission" date="2020-12" db="UniProtKB">
        <authorList>
            <consortium name="EnsemblPlants"/>
        </authorList>
    </citation>
    <scope>IDENTIFICATION</scope>
</reference>
<evidence type="ECO:0000313" key="2">
    <source>
        <dbReference type="EnsemblPlants" id="PAC:32972848.CDS.1"/>
    </source>
</evidence>
<dbReference type="Proteomes" id="UP000006727">
    <property type="component" value="Chromosome 12"/>
</dbReference>
<evidence type="ECO:0000313" key="1">
    <source>
        <dbReference type="EMBL" id="PNR43701.1"/>
    </source>
</evidence>
<proteinExistence type="predicted"/>
<reference evidence="1 3" key="1">
    <citation type="journal article" date="2008" name="Science">
        <title>The Physcomitrella genome reveals evolutionary insights into the conquest of land by plants.</title>
        <authorList>
            <person name="Rensing S."/>
            <person name="Lang D."/>
            <person name="Zimmer A."/>
            <person name="Terry A."/>
            <person name="Salamov A."/>
            <person name="Shapiro H."/>
            <person name="Nishiyama T."/>
            <person name="Perroud P.-F."/>
            <person name="Lindquist E."/>
            <person name="Kamisugi Y."/>
            <person name="Tanahashi T."/>
            <person name="Sakakibara K."/>
            <person name="Fujita T."/>
            <person name="Oishi K."/>
            <person name="Shin-I T."/>
            <person name="Kuroki Y."/>
            <person name="Toyoda A."/>
            <person name="Suzuki Y."/>
            <person name="Hashimoto A."/>
            <person name="Yamaguchi K."/>
            <person name="Sugano A."/>
            <person name="Kohara Y."/>
            <person name="Fujiyama A."/>
            <person name="Anterola A."/>
            <person name="Aoki S."/>
            <person name="Ashton N."/>
            <person name="Barbazuk W.B."/>
            <person name="Barker E."/>
            <person name="Bennetzen J."/>
            <person name="Bezanilla M."/>
            <person name="Blankenship R."/>
            <person name="Cho S.H."/>
            <person name="Dutcher S."/>
            <person name="Estelle M."/>
            <person name="Fawcett J.A."/>
            <person name="Gundlach H."/>
            <person name="Hanada K."/>
            <person name="Heyl A."/>
            <person name="Hicks K.A."/>
            <person name="Hugh J."/>
            <person name="Lohr M."/>
            <person name="Mayer K."/>
            <person name="Melkozernov A."/>
            <person name="Murata T."/>
            <person name="Nelson D."/>
            <person name="Pils B."/>
            <person name="Prigge M."/>
            <person name="Reiss B."/>
            <person name="Renner T."/>
            <person name="Rombauts S."/>
            <person name="Rushton P."/>
            <person name="Sanderfoot A."/>
            <person name="Schween G."/>
            <person name="Shiu S.-H."/>
            <person name="Stueber K."/>
            <person name="Theodoulou F.L."/>
            <person name="Tu H."/>
            <person name="Van de Peer Y."/>
            <person name="Verrier P.J."/>
            <person name="Waters E."/>
            <person name="Wood A."/>
            <person name="Yang L."/>
            <person name="Cove D."/>
            <person name="Cuming A."/>
            <person name="Hasebe M."/>
            <person name="Lucas S."/>
            <person name="Mishler D.B."/>
            <person name="Reski R."/>
            <person name="Grigoriev I."/>
            <person name="Quatrano R.S."/>
            <person name="Boore J.L."/>
        </authorList>
    </citation>
    <scope>NUCLEOTIDE SEQUENCE [LARGE SCALE GENOMIC DNA]</scope>
    <source>
        <strain evidence="2 3">cv. Gransden 2004</strain>
    </source>
</reference>
<name>A0A2K1JQ97_PHYPA</name>
<protein>
    <submittedName>
        <fullName evidence="1 2">Uncharacterized protein</fullName>
    </submittedName>
</protein>
<accession>A0A2K1JQ97</accession>
<dbReference type="SUPFAM" id="SSF54762">
    <property type="entry name" value="Signal recognition particle alu RNA binding heterodimer, SRP9/14"/>
    <property type="match status" value="1"/>
</dbReference>
<dbReference type="Gene3D" id="3.30.720.10">
    <property type="entry name" value="Signal recognition particle alu RNA binding heterodimer, srp9/1"/>
    <property type="match status" value="1"/>
</dbReference>
<dbReference type="EMBL" id="ABEU02000012">
    <property type="protein sequence ID" value="PNR43701.1"/>
    <property type="molecule type" value="Genomic_DNA"/>
</dbReference>
<keyword evidence="3" id="KW-1185">Reference proteome</keyword>
<sequence length="87" mass="9664">MGFDRYRALSLFAIQTRNVLKYRHCDGKLVLKVTDCKVVGCTFYVDFPRHPCFGRIDCDSLSLSEAALCRANLHVIGGPIILLTCGA</sequence>
<dbReference type="EnsemblPlants" id="Pp3c12_10480V3.1">
    <property type="protein sequence ID" value="PAC:32972848.CDS.1"/>
    <property type="gene ID" value="Pp3c12_10480"/>
</dbReference>
<organism evidence="1">
    <name type="scientific">Physcomitrium patens</name>
    <name type="common">Spreading-leaved earth moss</name>
    <name type="synonym">Physcomitrella patens</name>
    <dbReference type="NCBI Taxonomy" id="3218"/>
    <lineage>
        <taxon>Eukaryota</taxon>
        <taxon>Viridiplantae</taxon>
        <taxon>Streptophyta</taxon>
        <taxon>Embryophyta</taxon>
        <taxon>Bryophyta</taxon>
        <taxon>Bryophytina</taxon>
        <taxon>Bryopsida</taxon>
        <taxon>Funariidae</taxon>
        <taxon>Funariales</taxon>
        <taxon>Funariaceae</taxon>
        <taxon>Physcomitrium</taxon>
    </lineage>
</organism>
<dbReference type="GO" id="GO:0006614">
    <property type="term" value="P:SRP-dependent cotranslational protein targeting to membrane"/>
    <property type="evidence" value="ECO:0007669"/>
    <property type="project" value="InterPro"/>
</dbReference>